<comment type="function">
    <text evidence="7">Part of the tripartite ATP-independent periplasmic (TRAP) transport system.</text>
</comment>
<comment type="subcellular location">
    <subcellularLocation>
        <location evidence="1 7">Cell inner membrane</location>
        <topology evidence="1 7">Multi-pass membrane protein</topology>
    </subcellularLocation>
</comment>
<feature type="transmembrane region" description="Helical" evidence="7">
    <location>
        <begin position="278"/>
        <end position="299"/>
    </location>
</feature>
<dbReference type="NCBIfam" id="TIGR00786">
    <property type="entry name" value="dctM"/>
    <property type="match status" value="1"/>
</dbReference>
<evidence type="ECO:0000259" key="8">
    <source>
        <dbReference type="Pfam" id="PF06808"/>
    </source>
</evidence>
<evidence type="ECO:0000313" key="10">
    <source>
        <dbReference type="Proteomes" id="UP000664096"/>
    </source>
</evidence>
<keyword evidence="6 7" id="KW-0472">Membrane</keyword>
<keyword evidence="3 7" id="KW-0997">Cell inner membrane</keyword>
<keyword evidence="4 7" id="KW-0812">Transmembrane</keyword>
<comment type="caution">
    <text evidence="7">Lacks conserved residue(s) required for the propagation of feature annotation.</text>
</comment>
<dbReference type="GO" id="GO:0005886">
    <property type="term" value="C:plasma membrane"/>
    <property type="evidence" value="ECO:0007669"/>
    <property type="project" value="UniProtKB-SubCell"/>
</dbReference>
<feature type="transmembrane region" description="Helical" evidence="7">
    <location>
        <begin position="141"/>
        <end position="168"/>
    </location>
</feature>
<keyword evidence="5 7" id="KW-1133">Transmembrane helix</keyword>
<feature type="transmembrane region" description="Helical" evidence="7">
    <location>
        <begin position="248"/>
        <end position="266"/>
    </location>
</feature>
<dbReference type="InterPro" id="IPR004681">
    <property type="entry name" value="TRAP_DctM"/>
</dbReference>
<sequence>MDGLLLGGLGFGAAIVMIFLEIPVAVALGLVGLLGAAMIIGFAGAITIGATTVWDSVTNYTLTMLPLFVLMGNLAAHSGLSAKLYQSMSVLFGHRRGGLALATIGASAGFGMISGSSLATTATMGRIALPQMKEAGYSKSLSAGSVAAGGTLGILIPPSTVLVIYAFIAEQSIRELLLATTGPIFLAVLLYCLAIWVPIWFGWSTAPQRERAARDERSAAFRELLPPLAIFGLIMGGLYSGVFTANETAAIGAALVLAYGFLSRRLSLNGFLAAVRDTALTCGALYLVMIGANLFNFFLALSGLPFSLTGMFSGIIDQPFLVILLMLAIYLMLGTLMDSLAMLLLTVPLFVPIAQAAGIDLIWFGIFAVMVVEMGLITPPIGMNLFVLKTVSPDIRLTELWTGAAPFVAADIVRVAIIIAIPAIVLWLPLNAM</sequence>
<dbReference type="Proteomes" id="UP000664096">
    <property type="component" value="Unassembled WGS sequence"/>
</dbReference>
<dbReference type="RefSeq" id="WP_207141966.1">
    <property type="nucleotide sequence ID" value="NZ_JAEKJZ010000003.1"/>
</dbReference>
<gene>
    <name evidence="9" type="ORF">JF539_17435</name>
</gene>
<feature type="transmembrane region" description="Helical" evidence="7">
    <location>
        <begin position="400"/>
        <end position="428"/>
    </location>
</feature>
<dbReference type="InterPro" id="IPR010656">
    <property type="entry name" value="DctM"/>
</dbReference>
<comment type="caution">
    <text evidence="9">The sequence shown here is derived from an EMBL/GenBank/DDBJ whole genome shotgun (WGS) entry which is preliminary data.</text>
</comment>
<evidence type="ECO:0000313" key="9">
    <source>
        <dbReference type="EMBL" id="MBN9672139.1"/>
    </source>
</evidence>
<evidence type="ECO:0000256" key="6">
    <source>
        <dbReference type="ARBA" id="ARBA00023136"/>
    </source>
</evidence>
<feature type="transmembrane region" description="Helical" evidence="7">
    <location>
        <begin position="363"/>
        <end position="388"/>
    </location>
</feature>
<proteinExistence type="inferred from homology"/>
<feature type="transmembrane region" description="Helical" evidence="7">
    <location>
        <begin position="57"/>
        <end position="77"/>
    </location>
</feature>
<evidence type="ECO:0000256" key="3">
    <source>
        <dbReference type="ARBA" id="ARBA00022519"/>
    </source>
</evidence>
<feature type="transmembrane region" description="Helical" evidence="7">
    <location>
        <begin position="180"/>
        <end position="203"/>
    </location>
</feature>
<evidence type="ECO:0000256" key="2">
    <source>
        <dbReference type="ARBA" id="ARBA00022475"/>
    </source>
</evidence>
<keyword evidence="7" id="KW-0813">Transport</keyword>
<organism evidence="9 10">
    <name type="scientific">Roseibium aggregatum</name>
    <dbReference type="NCBI Taxonomy" id="187304"/>
    <lineage>
        <taxon>Bacteria</taxon>
        <taxon>Pseudomonadati</taxon>
        <taxon>Pseudomonadota</taxon>
        <taxon>Alphaproteobacteria</taxon>
        <taxon>Hyphomicrobiales</taxon>
        <taxon>Stappiaceae</taxon>
        <taxon>Roseibium</taxon>
    </lineage>
</organism>
<protein>
    <recommendedName>
        <fullName evidence="7">TRAP transporter large permease protein</fullName>
    </recommendedName>
</protein>
<name>A0A939EFV3_9HYPH</name>
<accession>A0A939EFV3</accession>
<dbReference type="PANTHER" id="PTHR33362:SF5">
    <property type="entry name" value="C4-DICARBOXYLATE TRAP TRANSPORTER LARGE PERMEASE PROTEIN DCTM"/>
    <property type="match status" value="1"/>
</dbReference>
<dbReference type="EMBL" id="JAEKJZ010000003">
    <property type="protein sequence ID" value="MBN9672139.1"/>
    <property type="molecule type" value="Genomic_DNA"/>
</dbReference>
<dbReference type="Pfam" id="PF06808">
    <property type="entry name" value="DctM"/>
    <property type="match status" value="1"/>
</dbReference>
<feature type="domain" description="TRAP C4-dicarboxylate transport system permease DctM subunit" evidence="8">
    <location>
        <begin position="11"/>
        <end position="424"/>
    </location>
</feature>
<feature type="transmembrane region" description="Helical" evidence="7">
    <location>
        <begin position="97"/>
        <end position="120"/>
    </location>
</feature>
<dbReference type="AlphaFoldDB" id="A0A939EFV3"/>
<feature type="transmembrane region" description="Helical" evidence="7">
    <location>
        <begin position="12"/>
        <end position="45"/>
    </location>
</feature>
<dbReference type="PANTHER" id="PTHR33362">
    <property type="entry name" value="SIALIC ACID TRAP TRANSPORTER PERMEASE PROTEIN SIAT-RELATED"/>
    <property type="match status" value="1"/>
</dbReference>
<keyword evidence="2" id="KW-1003">Cell membrane</keyword>
<comment type="subunit">
    <text evidence="7">The complex comprises the extracytoplasmic solute receptor protein and the two transmembrane proteins.</text>
</comment>
<comment type="similarity">
    <text evidence="7">Belongs to the TRAP transporter large permease family.</text>
</comment>
<evidence type="ECO:0000256" key="7">
    <source>
        <dbReference type="RuleBase" id="RU369079"/>
    </source>
</evidence>
<dbReference type="GO" id="GO:0022857">
    <property type="term" value="F:transmembrane transporter activity"/>
    <property type="evidence" value="ECO:0007669"/>
    <property type="project" value="UniProtKB-UniRule"/>
</dbReference>
<reference evidence="9" key="1">
    <citation type="submission" date="2020-12" db="EMBL/GenBank/DDBJ databases">
        <title>Oil enriched cultivation method for isolating marine PHA-producing bacteria.</title>
        <authorList>
            <person name="Zheng W."/>
            <person name="Yu S."/>
            <person name="Huang Y."/>
        </authorList>
    </citation>
    <scope>NUCLEOTIDE SEQUENCE</scope>
    <source>
        <strain evidence="9">SY-2-12</strain>
    </source>
</reference>
<evidence type="ECO:0000256" key="1">
    <source>
        <dbReference type="ARBA" id="ARBA00004429"/>
    </source>
</evidence>
<evidence type="ECO:0000256" key="4">
    <source>
        <dbReference type="ARBA" id="ARBA00022692"/>
    </source>
</evidence>
<dbReference type="PIRSF" id="PIRSF006066">
    <property type="entry name" value="HI0050"/>
    <property type="match status" value="1"/>
</dbReference>
<evidence type="ECO:0000256" key="5">
    <source>
        <dbReference type="ARBA" id="ARBA00022989"/>
    </source>
</evidence>
<feature type="transmembrane region" description="Helical" evidence="7">
    <location>
        <begin position="311"/>
        <end position="333"/>
    </location>
</feature>